<dbReference type="AlphaFoldDB" id="A0A1C4GGS3"/>
<organism evidence="1 2">
    <name type="scientific">Bacillus wiedmannii</name>
    <dbReference type="NCBI Taxonomy" id="1890302"/>
    <lineage>
        <taxon>Bacteria</taxon>
        <taxon>Bacillati</taxon>
        <taxon>Bacillota</taxon>
        <taxon>Bacilli</taxon>
        <taxon>Bacillales</taxon>
        <taxon>Bacillaceae</taxon>
        <taxon>Bacillus</taxon>
        <taxon>Bacillus cereus group</taxon>
    </lineage>
</organism>
<accession>A0A1C4GGS3</accession>
<dbReference type="EMBL" id="FMBE01000017">
    <property type="protein sequence ID" value="SCC67410.1"/>
    <property type="molecule type" value="Genomic_DNA"/>
</dbReference>
<evidence type="ECO:0000313" key="1">
    <source>
        <dbReference type="EMBL" id="SCC67410.1"/>
    </source>
</evidence>
<name>A0A1C4GGS3_9BACI</name>
<evidence type="ECO:0000313" key="2">
    <source>
        <dbReference type="Proteomes" id="UP000196052"/>
    </source>
</evidence>
<protein>
    <submittedName>
        <fullName evidence="1">Uncharacterized protein</fullName>
    </submittedName>
</protein>
<sequence>MFKMIAEVMMECEEEIIKSRKR</sequence>
<proteinExistence type="predicted"/>
<reference evidence="2" key="1">
    <citation type="submission" date="2016-08" db="EMBL/GenBank/DDBJ databases">
        <authorList>
            <person name="Loux V."/>
            <person name="Rue O."/>
        </authorList>
    </citation>
    <scope>NUCLEOTIDE SEQUENCE [LARGE SCALE GENOMIC DNA]</scope>
    <source>
        <strain evidence="2">INRA Bc05-F1</strain>
    </source>
</reference>
<gene>
    <name evidence="1" type="ORF">BC05F1_06013</name>
</gene>
<dbReference type="Proteomes" id="UP000196052">
    <property type="component" value="Unassembled WGS sequence"/>
</dbReference>